<accession>A0A517V5Z1</accession>
<dbReference type="OrthoDB" id="214792at2"/>
<keyword evidence="3" id="KW-0238">DNA-binding</keyword>
<dbReference type="SUPFAM" id="SSF46785">
    <property type="entry name" value="Winged helix' DNA-binding domain"/>
    <property type="match status" value="1"/>
</dbReference>
<dbReference type="PIRSF" id="PIRSF019455">
    <property type="entry name" value="CopR_AtkY"/>
    <property type="match status" value="1"/>
</dbReference>
<dbReference type="GO" id="GO:0003677">
    <property type="term" value="F:DNA binding"/>
    <property type="evidence" value="ECO:0007669"/>
    <property type="project" value="UniProtKB-KW"/>
</dbReference>
<evidence type="ECO:0000256" key="1">
    <source>
        <dbReference type="ARBA" id="ARBA00011046"/>
    </source>
</evidence>
<evidence type="ECO:0000313" key="6">
    <source>
        <dbReference type="Proteomes" id="UP000316855"/>
    </source>
</evidence>
<keyword evidence="6" id="KW-1185">Reference proteome</keyword>
<dbReference type="RefSeq" id="WP_145223599.1">
    <property type="nucleotide sequence ID" value="NZ_CP036343.1"/>
</dbReference>
<evidence type="ECO:0000256" key="3">
    <source>
        <dbReference type="ARBA" id="ARBA00023125"/>
    </source>
</evidence>
<sequence>MAKADPSPLTEIQREIMEVVWQREEVTVSEMREALSARRPLARNTVQTMLVRLEEKGWLKHREQGRTFVYSANRPRTASLGAKVSQMVDRLFAGSPEEMVTALLEYRGLSADEAARIRAMIEAAETDPNQKAKKRRQSP</sequence>
<dbReference type="Gene3D" id="1.10.4040.10">
    <property type="entry name" value="Penicillinase repressor domain"/>
    <property type="match status" value="1"/>
</dbReference>
<keyword evidence="2" id="KW-0805">Transcription regulation</keyword>
<dbReference type="InterPro" id="IPR036388">
    <property type="entry name" value="WH-like_DNA-bd_sf"/>
</dbReference>
<dbReference type="Gene3D" id="1.10.10.10">
    <property type="entry name" value="Winged helix-like DNA-binding domain superfamily/Winged helix DNA-binding domain"/>
    <property type="match status" value="1"/>
</dbReference>
<dbReference type="AlphaFoldDB" id="A0A517V5Z1"/>
<organism evidence="5 6">
    <name type="scientific">Gimesia algae</name>
    <dbReference type="NCBI Taxonomy" id="2527971"/>
    <lineage>
        <taxon>Bacteria</taxon>
        <taxon>Pseudomonadati</taxon>
        <taxon>Planctomycetota</taxon>
        <taxon>Planctomycetia</taxon>
        <taxon>Planctomycetales</taxon>
        <taxon>Planctomycetaceae</taxon>
        <taxon>Gimesia</taxon>
    </lineage>
</organism>
<reference evidence="5 6" key="1">
    <citation type="submission" date="2019-02" db="EMBL/GenBank/DDBJ databases">
        <title>Deep-cultivation of Planctomycetes and their phenomic and genomic characterization uncovers novel biology.</title>
        <authorList>
            <person name="Wiegand S."/>
            <person name="Jogler M."/>
            <person name="Boedeker C."/>
            <person name="Pinto D."/>
            <person name="Vollmers J."/>
            <person name="Rivas-Marin E."/>
            <person name="Kohn T."/>
            <person name="Peeters S.H."/>
            <person name="Heuer A."/>
            <person name="Rast P."/>
            <person name="Oberbeckmann S."/>
            <person name="Bunk B."/>
            <person name="Jeske O."/>
            <person name="Meyerdierks A."/>
            <person name="Storesund J.E."/>
            <person name="Kallscheuer N."/>
            <person name="Luecker S."/>
            <person name="Lage O.M."/>
            <person name="Pohl T."/>
            <person name="Merkel B.J."/>
            <person name="Hornburger P."/>
            <person name="Mueller R.-W."/>
            <person name="Bruemmer F."/>
            <person name="Labrenz M."/>
            <person name="Spormann A.M."/>
            <person name="Op den Camp H."/>
            <person name="Overmann J."/>
            <person name="Amann R."/>
            <person name="Jetten M.S.M."/>
            <person name="Mascher T."/>
            <person name="Medema M.H."/>
            <person name="Devos D.P."/>
            <person name="Kaster A.-K."/>
            <person name="Ovreas L."/>
            <person name="Rohde M."/>
            <person name="Galperin M.Y."/>
            <person name="Jogler C."/>
        </authorList>
    </citation>
    <scope>NUCLEOTIDE SEQUENCE [LARGE SCALE GENOMIC DNA]</scope>
    <source>
        <strain evidence="5 6">Pan161</strain>
    </source>
</reference>
<dbReference type="GO" id="GO:0045892">
    <property type="term" value="P:negative regulation of DNA-templated transcription"/>
    <property type="evidence" value="ECO:0007669"/>
    <property type="project" value="InterPro"/>
</dbReference>
<name>A0A517V5Z1_9PLAN</name>
<dbReference type="Proteomes" id="UP000316855">
    <property type="component" value="Chromosome"/>
</dbReference>
<dbReference type="InterPro" id="IPR005650">
    <property type="entry name" value="BlaI_family"/>
</dbReference>
<keyword evidence="4" id="KW-0804">Transcription</keyword>
<comment type="similarity">
    <text evidence="1">Belongs to the BlaI transcriptional regulatory family.</text>
</comment>
<protein>
    <submittedName>
        <fullName evidence="5">Penicillinase repressor</fullName>
    </submittedName>
</protein>
<dbReference type="KEGG" id="gax:Pan161_00360"/>
<evidence type="ECO:0000256" key="4">
    <source>
        <dbReference type="ARBA" id="ARBA00023163"/>
    </source>
</evidence>
<dbReference type="Pfam" id="PF03965">
    <property type="entry name" value="Penicillinase_R"/>
    <property type="match status" value="1"/>
</dbReference>
<dbReference type="InterPro" id="IPR036390">
    <property type="entry name" value="WH_DNA-bd_sf"/>
</dbReference>
<dbReference type="EMBL" id="CP036343">
    <property type="protein sequence ID" value="QDT88420.1"/>
    <property type="molecule type" value="Genomic_DNA"/>
</dbReference>
<proteinExistence type="inferred from homology"/>
<evidence type="ECO:0000313" key="5">
    <source>
        <dbReference type="EMBL" id="QDT88420.1"/>
    </source>
</evidence>
<gene>
    <name evidence="5" type="primary">blaI_1</name>
    <name evidence="5" type="ORF">Pan161_00360</name>
</gene>
<evidence type="ECO:0000256" key="2">
    <source>
        <dbReference type="ARBA" id="ARBA00023015"/>
    </source>
</evidence>